<protein>
    <submittedName>
        <fullName evidence="2">Uncharacterized protein</fullName>
    </submittedName>
</protein>
<accession>A0ABQ3I0G0</accession>
<evidence type="ECO:0000313" key="3">
    <source>
        <dbReference type="Proteomes" id="UP000620550"/>
    </source>
</evidence>
<evidence type="ECO:0000256" key="1">
    <source>
        <dbReference type="SAM" id="Phobius"/>
    </source>
</evidence>
<reference evidence="3" key="1">
    <citation type="journal article" date="2019" name="Int. J. Syst. Evol. Microbiol.">
        <title>The Global Catalogue of Microorganisms (GCM) 10K type strain sequencing project: providing services to taxonomists for standard genome sequencing and annotation.</title>
        <authorList>
            <consortium name="The Broad Institute Genomics Platform"/>
            <consortium name="The Broad Institute Genome Sequencing Center for Infectious Disease"/>
            <person name="Wu L."/>
            <person name="Ma J."/>
        </authorList>
    </citation>
    <scope>NUCLEOTIDE SEQUENCE [LARGE SCALE GENOMIC DNA]</scope>
    <source>
        <strain evidence="3">CGMCC 1.12966</strain>
    </source>
</reference>
<dbReference type="Proteomes" id="UP000620550">
    <property type="component" value="Unassembled WGS sequence"/>
</dbReference>
<name>A0ABQ3I0G0_9SPHI</name>
<gene>
    <name evidence="2" type="ORF">GCM10017764_21060</name>
</gene>
<feature type="transmembrane region" description="Helical" evidence="1">
    <location>
        <begin position="25"/>
        <end position="44"/>
    </location>
</feature>
<organism evidence="2 3">
    <name type="scientific">Sphingobacterium griseoflavum</name>
    <dbReference type="NCBI Taxonomy" id="1474952"/>
    <lineage>
        <taxon>Bacteria</taxon>
        <taxon>Pseudomonadati</taxon>
        <taxon>Bacteroidota</taxon>
        <taxon>Sphingobacteriia</taxon>
        <taxon>Sphingobacteriales</taxon>
        <taxon>Sphingobacteriaceae</taxon>
        <taxon>Sphingobacterium</taxon>
    </lineage>
</organism>
<keyword evidence="1" id="KW-0812">Transmembrane</keyword>
<sequence length="61" mass="6964">MRFLYGEQFKGNASASGIESVIDQIKVNILFFLSVMLTFFNILARPKAHNLNLMPLLTNIY</sequence>
<comment type="caution">
    <text evidence="2">The sequence shown here is derived from an EMBL/GenBank/DDBJ whole genome shotgun (WGS) entry which is preliminary data.</text>
</comment>
<dbReference type="EMBL" id="BNAF01000007">
    <property type="protein sequence ID" value="GHE37574.1"/>
    <property type="molecule type" value="Genomic_DNA"/>
</dbReference>
<keyword evidence="1" id="KW-1133">Transmembrane helix</keyword>
<evidence type="ECO:0000313" key="2">
    <source>
        <dbReference type="EMBL" id="GHE37574.1"/>
    </source>
</evidence>
<keyword evidence="3" id="KW-1185">Reference proteome</keyword>
<keyword evidence="1" id="KW-0472">Membrane</keyword>
<proteinExistence type="predicted"/>